<comment type="similarity">
    <text evidence="1">Belongs to the GTP cyclohydrolase I type 2/NIF3 family.</text>
</comment>
<dbReference type="STRING" id="318161.Sden_2073"/>
<protein>
    <recommendedName>
        <fullName evidence="2">GTP cyclohydrolase 1 type 2 homolog</fullName>
    </recommendedName>
</protein>
<dbReference type="HOGENOM" id="CLU_037423_3_0_6"/>
<dbReference type="EMBL" id="CP000302">
    <property type="protein sequence ID" value="ABE55355.1"/>
    <property type="molecule type" value="Genomic_DNA"/>
</dbReference>
<dbReference type="GO" id="GO:0046872">
    <property type="term" value="F:metal ion binding"/>
    <property type="evidence" value="ECO:0007669"/>
    <property type="project" value="UniProtKB-KW"/>
</dbReference>
<dbReference type="RefSeq" id="WP_011496510.1">
    <property type="nucleotide sequence ID" value="NC_007954.1"/>
</dbReference>
<dbReference type="SUPFAM" id="SSF102705">
    <property type="entry name" value="NIF3 (NGG1p interacting factor 3)-like"/>
    <property type="match status" value="1"/>
</dbReference>
<dbReference type="KEGG" id="sdn:Sden_2073"/>
<evidence type="ECO:0000256" key="1">
    <source>
        <dbReference type="ARBA" id="ARBA00006964"/>
    </source>
</evidence>
<dbReference type="InterPro" id="IPR036069">
    <property type="entry name" value="DUF34/NIF3_sf"/>
</dbReference>
<feature type="binding site" evidence="4">
    <location>
        <position position="70"/>
    </location>
    <ligand>
        <name>a divalent metal cation</name>
        <dbReference type="ChEBI" id="CHEBI:60240"/>
        <label>1</label>
    </ligand>
</feature>
<feature type="binding site" evidence="4">
    <location>
        <position position="228"/>
    </location>
    <ligand>
        <name>a divalent metal cation</name>
        <dbReference type="ChEBI" id="CHEBI:60240"/>
        <label>1</label>
    </ligand>
</feature>
<feature type="binding site" evidence="4">
    <location>
        <position position="69"/>
    </location>
    <ligand>
        <name>a divalent metal cation</name>
        <dbReference type="ChEBI" id="CHEBI:60240"/>
        <label>1</label>
    </ligand>
</feature>
<dbReference type="OrthoDB" id="9800881at2"/>
<dbReference type="Pfam" id="PF01784">
    <property type="entry name" value="DUF34_NIF3"/>
    <property type="match status" value="1"/>
</dbReference>
<dbReference type="AlphaFoldDB" id="Q12MH1"/>
<evidence type="ECO:0000313" key="5">
    <source>
        <dbReference type="EMBL" id="ABE55355.1"/>
    </source>
</evidence>
<name>Q12MH1_SHEDO</name>
<dbReference type="InterPro" id="IPR002678">
    <property type="entry name" value="DUF34/NIF3"/>
</dbReference>
<evidence type="ECO:0000313" key="6">
    <source>
        <dbReference type="Proteomes" id="UP000001982"/>
    </source>
</evidence>
<feature type="binding site" evidence="4">
    <location>
        <position position="224"/>
    </location>
    <ligand>
        <name>a divalent metal cation</name>
        <dbReference type="ChEBI" id="CHEBI:60240"/>
        <label>1</label>
    </ligand>
</feature>
<sequence length="256" mass="28058">MTASDGLTRTQLAAYLDDFLSVSQFKDYAPNGLQVEGKDNIRTLVTGVTACQPLIEQAIALNADAILVHHGFFWKNEAEVITGMKHKRIKALINNDISLFGYHLPLDAHHGVGNNAELARVLGIISPRVCPQVSQDLLWQGHLKAPMLPEDFAAHLHTSLGREALHIGDKTKPISTLAWCTGGAQDYIDEAVKLGVDAFISGEVSERTYHSAMEQGIHYFAAGHHATEQFGIQALGEHLSREFGLSHHFIDIINPV</sequence>
<dbReference type="Proteomes" id="UP000001982">
    <property type="component" value="Chromosome"/>
</dbReference>
<dbReference type="PANTHER" id="PTHR13799">
    <property type="entry name" value="NGG1 INTERACTING FACTOR 3"/>
    <property type="match status" value="1"/>
</dbReference>
<dbReference type="NCBIfam" id="TIGR00486">
    <property type="entry name" value="YbgI_SA1388"/>
    <property type="match status" value="1"/>
</dbReference>
<gene>
    <name evidence="5" type="ordered locus">Sden_2073</name>
</gene>
<reference evidence="5 6" key="1">
    <citation type="submission" date="2006-03" db="EMBL/GenBank/DDBJ databases">
        <title>Complete sequence of Shewanella denitrificans OS217.</title>
        <authorList>
            <consortium name="US DOE Joint Genome Institute"/>
            <person name="Copeland A."/>
            <person name="Lucas S."/>
            <person name="Lapidus A."/>
            <person name="Barry K."/>
            <person name="Detter J.C."/>
            <person name="Glavina del Rio T."/>
            <person name="Hammon N."/>
            <person name="Israni S."/>
            <person name="Dalin E."/>
            <person name="Tice H."/>
            <person name="Pitluck S."/>
            <person name="Brettin T."/>
            <person name="Bruce D."/>
            <person name="Han C."/>
            <person name="Tapia R."/>
            <person name="Gilna P."/>
            <person name="Kiss H."/>
            <person name="Schmutz J."/>
            <person name="Larimer F."/>
            <person name="Land M."/>
            <person name="Hauser L."/>
            <person name="Kyrpides N."/>
            <person name="Lykidis A."/>
            <person name="Richardson P."/>
        </authorList>
    </citation>
    <scope>NUCLEOTIDE SEQUENCE [LARGE SCALE GENOMIC DNA]</scope>
    <source>
        <strain evidence="6">OS217 / ATCC BAA-1090 / DSM 15013</strain>
    </source>
</reference>
<keyword evidence="3 4" id="KW-0479">Metal-binding</keyword>
<evidence type="ECO:0000256" key="3">
    <source>
        <dbReference type="ARBA" id="ARBA00022723"/>
    </source>
</evidence>
<feature type="binding site" evidence="4">
    <location>
        <position position="107"/>
    </location>
    <ligand>
        <name>a divalent metal cation</name>
        <dbReference type="ChEBI" id="CHEBI:60240"/>
        <label>1</label>
    </ligand>
</feature>
<keyword evidence="6" id="KW-1185">Reference proteome</keyword>
<evidence type="ECO:0000256" key="2">
    <source>
        <dbReference type="ARBA" id="ARBA00022112"/>
    </source>
</evidence>
<dbReference type="PANTHER" id="PTHR13799:SF14">
    <property type="entry name" value="GTP CYCLOHYDROLASE 1 TYPE 2 HOMOLOG"/>
    <property type="match status" value="1"/>
</dbReference>
<dbReference type="Gene3D" id="3.40.1390.30">
    <property type="entry name" value="NIF3 (NGG1p interacting factor 3)-like"/>
    <property type="match status" value="2"/>
</dbReference>
<organism evidence="5 6">
    <name type="scientific">Shewanella denitrificans (strain OS217 / ATCC BAA-1090 / DSM 15013)</name>
    <dbReference type="NCBI Taxonomy" id="318161"/>
    <lineage>
        <taxon>Bacteria</taxon>
        <taxon>Pseudomonadati</taxon>
        <taxon>Pseudomonadota</taxon>
        <taxon>Gammaproteobacteria</taxon>
        <taxon>Alteromonadales</taxon>
        <taxon>Shewanellaceae</taxon>
        <taxon>Shewanella</taxon>
    </lineage>
</organism>
<accession>Q12MH1</accession>
<dbReference type="GO" id="GO:0005737">
    <property type="term" value="C:cytoplasm"/>
    <property type="evidence" value="ECO:0007669"/>
    <property type="project" value="TreeGrafter"/>
</dbReference>
<evidence type="ECO:0000256" key="4">
    <source>
        <dbReference type="PIRSR" id="PIRSR602678-1"/>
    </source>
</evidence>
<dbReference type="eggNOG" id="COG0327">
    <property type="taxonomic scope" value="Bacteria"/>
</dbReference>
<dbReference type="FunFam" id="3.40.1390.30:FF:000002">
    <property type="entry name" value="Nif3-like dinuclear metal center protein"/>
    <property type="match status" value="1"/>
</dbReference>
<proteinExistence type="inferred from homology"/>